<evidence type="ECO:0000313" key="5">
    <source>
        <dbReference type="EMBL" id="KAA0174032.1"/>
    </source>
</evidence>
<feature type="transmembrane region" description="Helical" evidence="3">
    <location>
        <begin position="724"/>
        <end position="745"/>
    </location>
</feature>
<dbReference type="SMART" id="SM00322">
    <property type="entry name" value="KH"/>
    <property type="match status" value="1"/>
</dbReference>
<reference evidence="5 6" key="1">
    <citation type="submission" date="2019-07" db="EMBL/GenBank/DDBJ databases">
        <title>Genomes of Cafeteria roenbergensis.</title>
        <authorList>
            <person name="Fischer M.G."/>
            <person name="Hackl T."/>
            <person name="Roman M."/>
        </authorList>
    </citation>
    <scope>NUCLEOTIDE SEQUENCE [LARGE SCALE GENOMIC DNA]</scope>
    <source>
        <strain evidence="5 6">E4-10P</strain>
    </source>
</reference>
<dbReference type="PANTHER" id="PTHR22911">
    <property type="entry name" value="ACYL-MALONYL CONDENSING ENZYME-RELATED"/>
    <property type="match status" value="1"/>
</dbReference>
<proteinExistence type="predicted"/>
<dbReference type="Proteomes" id="UP000322899">
    <property type="component" value="Unassembled WGS sequence"/>
</dbReference>
<sequence>MQSSSSHSRGGHGSGGGGSGGGGGSAHPAVPPGMGLERGHGHGHGHGAYAPGGAPAGPRPPAPDQLEAPTGVHGGGYPASSAGGHPGGPPHGYSGAHPGYQPGPEAYGAAGYPAGYGHAPQGYSAPPGYAPYPSSYGQAGYGDGHHDGGVPSSAAEYSEAYGAGGGSGGGYGGAPEGTEFTQQQQAQFARSFGYSGPSGPYRPAFATVPSGPGYDRPWARAPAAPAVSIVPQHAEQIDVPRDLVDWVTSGGWAELEEQLTTSLSDRLHIEGATLSLSSHRPGAAIITVSVPGHLAVALRAFIPLAHAILGHQQHRIREEQETRRLREDYEAAMREQELGLRAEFTVPTEVLGLVIGKQGANINRVRTETGVDRIVTEDDGTVRVRGPSREHVALARSLLEFTVEDLHISPQQAARLRDREEGLDRVRRDTGVVRLELVKNVLRPMDGAKAETEPGSARGPAVRVTGLKSAVVGCIALLTEEMRFEEEAALRRSQQRKQQRELESIDRAYGDLAPARRGGKDRRGGALFALIGDSTPPLLKASWRLWATAALQAPWFALQLRTLARTQGRPAVCTYARSVIGLCGIGVFLAVHFGAWVWSIDNTSLTHSLLFVTAHPVLIIAAAWAQWAASRALLACGCMGMLSRGPARFPAPVELEMAAAQPSNLEKMAAAAEAIREAQSATDTKVTEEVAANGAALEAETAAAGDAVAPLAPAHALLPRRPTWLETLGTGVGAAGAVLMVVLVAGQESNVTLAGDMVALLGAAAMAVYLSAGRHYRAELKLPLFLYAAPVTLFAAISLSAASLAIEGPSHGVALSTGPARLTLFGWLVDGRLALLVCALGLVSGILGHTLANLSLARLPSLVVSVSLLLEPVVGSLIGYAAGVQAVPHAWTFVGGAVLLVGAGMVTVGGKRDSAPHDPAPAQQSHPAEIELSV</sequence>
<name>A0A5A8E8G5_CAFRO</name>
<keyword evidence="3" id="KW-1133">Transmembrane helix</keyword>
<accession>A0A5A8E8G5</accession>
<feature type="domain" description="K Homology" evidence="4">
    <location>
        <begin position="338"/>
        <end position="404"/>
    </location>
</feature>
<dbReference type="AlphaFoldDB" id="A0A5A8E8G5"/>
<protein>
    <recommendedName>
        <fullName evidence="4">K Homology domain-containing protein</fullName>
    </recommendedName>
</protein>
<dbReference type="InterPro" id="IPR004087">
    <property type="entry name" value="KH_dom"/>
</dbReference>
<feature type="transmembrane region" description="Helical" evidence="3">
    <location>
        <begin position="751"/>
        <end position="772"/>
    </location>
</feature>
<dbReference type="InterPro" id="IPR036612">
    <property type="entry name" value="KH_dom_type_1_sf"/>
</dbReference>
<feature type="compositionally biased region" description="Gly residues" evidence="2">
    <location>
        <begin position="11"/>
        <end position="25"/>
    </location>
</feature>
<gene>
    <name evidence="5" type="ORF">FNF27_04418</name>
</gene>
<feature type="region of interest" description="Disordered" evidence="2">
    <location>
        <begin position="1"/>
        <end position="100"/>
    </location>
</feature>
<dbReference type="EMBL" id="VLTO01000026">
    <property type="protein sequence ID" value="KAA0174032.1"/>
    <property type="molecule type" value="Genomic_DNA"/>
</dbReference>
<dbReference type="PANTHER" id="PTHR22911:SF76">
    <property type="entry name" value="EAMA DOMAIN-CONTAINING PROTEIN"/>
    <property type="match status" value="1"/>
</dbReference>
<feature type="transmembrane region" description="Helical" evidence="3">
    <location>
        <begin position="541"/>
        <end position="558"/>
    </location>
</feature>
<feature type="transmembrane region" description="Helical" evidence="3">
    <location>
        <begin position="824"/>
        <end position="847"/>
    </location>
</feature>
<keyword evidence="3" id="KW-0472">Membrane</keyword>
<comment type="caution">
    <text evidence="5">The sequence shown here is derived from an EMBL/GenBank/DDBJ whole genome shotgun (WGS) entry which is preliminary data.</text>
</comment>
<dbReference type="GO" id="GO:0003723">
    <property type="term" value="F:RNA binding"/>
    <property type="evidence" value="ECO:0007669"/>
    <property type="project" value="UniProtKB-UniRule"/>
</dbReference>
<dbReference type="InterPro" id="IPR004088">
    <property type="entry name" value="KH_dom_type_1"/>
</dbReference>
<evidence type="ECO:0000313" key="6">
    <source>
        <dbReference type="Proteomes" id="UP000322899"/>
    </source>
</evidence>
<feature type="transmembrane region" description="Helical" evidence="3">
    <location>
        <begin position="605"/>
        <end position="625"/>
    </location>
</feature>
<feature type="transmembrane region" description="Helical" evidence="3">
    <location>
        <begin position="889"/>
        <end position="908"/>
    </location>
</feature>
<keyword evidence="3" id="KW-0812">Transmembrane</keyword>
<feature type="transmembrane region" description="Helical" evidence="3">
    <location>
        <begin position="859"/>
        <end position="883"/>
    </location>
</feature>
<evidence type="ECO:0000259" key="4">
    <source>
        <dbReference type="SMART" id="SM00322"/>
    </source>
</evidence>
<organism evidence="5 6">
    <name type="scientific">Cafeteria roenbergensis</name>
    <name type="common">Marine flagellate</name>
    <dbReference type="NCBI Taxonomy" id="33653"/>
    <lineage>
        <taxon>Eukaryota</taxon>
        <taxon>Sar</taxon>
        <taxon>Stramenopiles</taxon>
        <taxon>Bigyra</taxon>
        <taxon>Opalozoa</taxon>
        <taxon>Bicosoecida</taxon>
        <taxon>Cafeteriaceae</taxon>
        <taxon>Cafeteria</taxon>
    </lineage>
</organism>
<dbReference type="PROSITE" id="PS50084">
    <property type="entry name" value="KH_TYPE_1"/>
    <property type="match status" value="1"/>
</dbReference>
<dbReference type="CDD" id="cd22426">
    <property type="entry name" value="KH_I_FMR1_FXR_rpt2"/>
    <property type="match status" value="1"/>
</dbReference>
<evidence type="ECO:0000256" key="2">
    <source>
        <dbReference type="SAM" id="MobiDB-lite"/>
    </source>
</evidence>
<dbReference type="Pfam" id="PF00013">
    <property type="entry name" value="KH_1"/>
    <property type="match status" value="1"/>
</dbReference>
<keyword evidence="1" id="KW-0694">RNA-binding</keyword>
<evidence type="ECO:0000256" key="1">
    <source>
        <dbReference type="PROSITE-ProRule" id="PRU00117"/>
    </source>
</evidence>
<evidence type="ECO:0000256" key="3">
    <source>
        <dbReference type="SAM" id="Phobius"/>
    </source>
</evidence>
<feature type="region of interest" description="Disordered" evidence="2">
    <location>
        <begin position="911"/>
        <end position="934"/>
    </location>
</feature>
<dbReference type="GO" id="GO:0016020">
    <property type="term" value="C:membrane"/>
    <property type="evidence" value="ECO:0007669"/>
    <property type="project" value="TreeGrafter"/>
</dbReference>
<dbReference type="SUPFAM" id="SSF54791">
    <property type="entry name" value="Eukaryotic type KH-domain (KH-domain type I)"/>
    <property type="match status" value="1"/>
</dbReference>
<feature type="compositionally biased region" description="Low complexity" evidence="2">
    <location>
        <begin position="91"/>
        <end position="100"/>
    </location>
</feature>
<dbReference type="Gene3D" id="3.30.1370.10">
    <property type="entry name" value="K Homology domain, type 1"/>
    <property type="match status" value="1"/>
</dbReference>
<dbReference type="OrthoDB" id="74158at2759"/>
<feature type="transmembrane region" description="Helical" evidence="3">
    <location>
        <begin position="579"/>
        <end position="599"/>
    </location>
</feature>
<feature type="transmembrane region" description="Helical" evidence="3">
    <location>
        <begin position="784"/>
        <end position="804"/>
    </location>
</feature>